<protein>
    <submittedName>
        <fullName evidence="1">Uncharacterized protein</fullName>
    </submittedName>
</protein>
<evidence type="ECO:0000313" key="1">
    <source>
        <dbReference type="EMBL" id="NER14727.1"/>
    </source>
</evidence>
<dbReference type="Pfam" id="PF18953">
    <property type="entry name" value="SAP_new25"/>
    <property type="match status" value="1"/>
</dbReference>
<organism evidence="1 2">
    <name type="scientific">Leptobacterium flavescens</name>
    <dbReference type="NCBI Taxonomy" id="472055"/>
    <lineage>
        <taxon>Bacteria</taxon>
        <taxon>Pseudomonadati</taxon>
        <taxon>Bacteroidota</taxon>
        <taxon>Flavobacteriia</taxon>
        <taxon>Flavobacteriales</taxon>
        <taxon>Flavobacteriaceae</taxon>
        <taxon>Leptobacterium</taxon>
    </lineage>
</organism>
<comment type="caution">
    <text evidence="1">The sequence shown here is derived from an EMBL/GenBank/DDBJ whole genome shotgun (WGS) entry which is preliminary data.</text>
</comment>
<proteinExistence type="predicted"/>
<dbReference type="RefSeq" id="WP_163608007.1">
    <property type="nucleotide sequence ID" value="NZ_JAABOO010000003.1"/>
</dbReference>
<dbReference type="EMBL" id="JAABOO010000003">
    <property type="protein sequence ID" value="NER14727.1"/>
    <property type="molecule type" value="Genomic_DNA"/>
</dbReference>
<dbReference type="AlphaFoldDB" id="A0A6P0UP18"/>
<keyword evidence="2" id="KW-1185">Reference proteome</keyword>
<dbReference type="Proteomes" id="UP000468581">
    <property type="component" value="Unassembled WGS sequence"/>
</dbReference>
<sequence>MKLSKDMTEEQFDNAYWYATEIKAFAKEIGIPSTSRLRKDELEDLIKHFLRTGEIKTSQRKNLSKKGIKDIEIGLRLDLPIVNYTSNRETKDFIVSEALKIVPGLKRKSGARYRLNRWREEQLNQGIKITYGDLVKEYIKLNQAEGSFEQVPSGRYINFVSDFLKNEPDAKREEAIVAWETLKKLNIPKDYRSWKKYRDSET</sequence>
<evidence type="ECO:0000313" key="2">
    <source>
        <dbReference type="Proteomes" id="UP000468581"/>
    </source>
</evidence>
<gene>
    <name evidence="1" type="ORF">GWK08_14820</name>
</gene>
<reference evidence="1 2" key="1">
    <citation type="submission" date="2020-01" db="EMBL/GenBank/DDBJ databases">
        <title>Leptobacterium flavescens.</title>
        <authorList>
            <person name="Wang G."/>
        </authorList>
    </citation>
    <scope>NUCLEOTIDE SEQUENCE [LARGE SCALE GENOMIC DNA]</scope>
    <source>
        <strain evidence="1 2">KCTC 22160</strain>
    </source>
</reference>
<name>A0A6P0UP18_9FLAO</name>
<accession>A0A6P0UP18</accession>